<dbReference type="EMBL" id="ML991928">
    <property type="protein sequence ID" value="KAF2228491.1"/>
    <property type="molecule type" value="Genomic_DNA"/>
</dbReference>
<reference evidence="2" key="1">
    <citation type="journal article" date="2020" name="Stud. Mycol.">
        <title>101 Dothideomycetes genomes: a test case for predicting lifestyles and emergence of pathogens.</title>
        <authorList>
            <person name="Haridas S."/>
            <person name="Albert R."/>
            <person name="Binder M."/>
            <person name="Bloem J."/>
            <person name="Labutti K."/>
            <person name="Salamov A."/>
            <person name="Andreopoulos B."/>
            <person name="Baker S."/>
            <person name="Barry K."/>
            <person name="Bills G."/>
            <person name="Bluhm B."/>
            <person name="Cannon C."/>
            <person name="Castanera R."/>
            <person name="Culley D."/>
            <person name="Daum C."/>
            <person name="Ezra D."/>
            <person name="Gonzalez J."/>
            <person name="Henrissat B."/>
            <person name="Kuo A."/>
            <person name="Liang C."/>
            <person name="Lipzen A."/>
            <person name="Lutzoni F."/>
            <person name="Magnuson J."/>
            <person name="Mondo S."/>
            <person name="Nolan M."/>
            <person name="Ohm R."/>
            <person name="Pangilinan J."/>
            <person name="Park H.-J."/>
            <person name="Ramirez L."/>
            <person name="Alfaro M."/>
            <person name="Sun H."/>
            <person name="Tritt A."/>
            <person name="Yoshinaga Y."/>
            <person name="Zwiers L.-H."/>
            <person name="Turgeon B."/>
            <person name="Goodwin S."/>
            <person name="Spatafora J."/>
            <person name="Crous P."/>
            <person name="Grigoriev I."/>
        </authorList>
    </citation>
    <scope>NUCLEOTIDE SEQUENCE</scope>
    <source>
        <strain evidence="2">Tuck. ex Michener</strain>
    </source>
</reference>
<keyword evidence="1" id="KW-0812">Transmembrane</keyword>
<keyword evidence="1" id="KW-0472">Membrane</keyword>
<organism evidence="2 3">
    <name type="scientific">Viridothelium virens</name>
    <name type="common">Speckled blister lichen</name>
    <name type="synonym">Trypethelium virens</name>
    <dbReference type="NCBI Taxonomy" id="1048519"/>
    <lineage>
        <taxon>Eukaryota</taxon>
        <taxon>Fungi</taxon>
        <taxon>Dikarya</taxon>
        <taxon>Ascomycota</taxon>
        <taxon>Pezizomycotina</taxon>
        <taxon>Dothideomycetes</taxon>
        <taxon>Dothideomycetes incertae sedis</taxon>
        <taxon>Trypetheliales</taxon>
        <taxon>Trypetheliaceae</taxon>
        <taxon>Viridothelium</taxon>
    </lineage>
</organism>
<keyword evidence="3" id="KW-1185">Reference proteome</keyword>
<proteinExistence type="predicted"/>
<evidence type="ECO:0000256" key="1">
    <source>
        <dbReference type="SAM" id="Phobius"/>
    </source>
</evidence>
<dbReference type="AlphaFoldDB" id="A0A6A6GS52"/>
<sequence>MQDNFMRWMKKHYKPVKSGDKFNSFVEALAICFKGLVLNWWLFTSQITSLPYLH</sequence>
<evidence type="ECO:0000313" key="3">
    <source>
        <dbReference type="Proteomes" id="UP000800092"/>
    </source>
</evidence>
<name>A0A6A6GS52_VIRVR</name>
<protein>
    <submittedName>
        <fullName evidence="2">Uncharacterized protein</fullName>
    </submittedName>
</protein>
<dbReference type="Proteomes" id="UP000800092">
    <property type="component" value="Unassembled WGS sequence"/>
</dbReference>
<evidence type="ECO:0000313" key="2">
    <source>
        <dbReference type="EMBL" id="KAF2228491.1"/>
    </source>
</evidence>
<feature type="transmembrane region" description="Helical" evidence="1">
    <location>
        <begin position="21"/>
        <end position="43"/>
    </location>
</feature>
<accession>A0A6A6GS52</accession>
<keyword evidence="1" id="KW-1133">Transmembrane helix</keyword>
<gene>
    <name evidence="2" type="ORF">EV356DRAFT_538049</name>
</gene>